<dbReference type="SUPFAM" id="SSF54211">
    <property type="entry name" value="Ribosomal protein S5 domain 2-like"/>
    <property type="match status" value="1"/>
</dbReference>
<gene>
    <name evidence="4" type="ORF">AMK59_100</name>
</gene>
<dbReference type="Pfam" id="PF10509">
    <property type="entry name" value="GalKase_gal_bdg"/>
    <property type="match status" value="1"/>
</dbReference>
<evidence type="ECO:0000313" key="4">
    <source>
        <dbReference type="EMBL" id="KRT85490.1"/>
    </source>
</evidence>
<comment type="caution">
    <text evidence="4">The sequence shown here is derived from an EMBL/GenBank/DDBJ whole genome shotgun (WGS) entry which is preliminary data.</text>
</comment>
<feature type="non-terminal residue" evidence="4">
    <location>
        <position position="100"/>
    </location>
</feature>
<organism evidence="4 5">
    <name type="scientific">Oryctes borbonicus</name>
    <dbReference type="NCBI Taxonomy" id="1629725"/>
    <lineage>
        <taxon>Eukaryota</taxon>
        <taxon>Metazoa</taxon>
        <taxon>Ecdysozoa</taxon>
        <taxon>Arthropoda</taxon>
        <taxon>Hexapoda</taxon>
        <taxon>Insecta</taxon>
        <taxon>Pterygota</taxon>
        <taxon>Neoptera</taxon>
        <taxon>Endopterygota</taxon>
        <taxon>Coleoptera</taxon>
        <taxon>Polyphaga</taxon>
        <taxon>Scarabaeiformia</taxon>
        <taxon>Scarabaeidae</taxon>
        <taxon>Dynastinae</taxon>
        <taxon>Oryctes</taxon>
    </lineage>
</organism>
<dbReference type="GO" id="GO:0005829">
    <property type="term" value="C:cytosol"/>
    <property type="evidence" value="ECO:0007669"/>
    <property type="project" value="TreeGrafter"/>
</dbReference>
<dbReference type="InterPro" id="IPR019741">
    <property type="entry name" value="Galactokinase_CS"/>
</dbReference>
<dbReference type="EMBL" id="LJIG01001450">
    <property type="protein sequence ID" value="KRT85490.1"/>
    <property type="molecule type" value="Genomic_DNA"/>
</dbReference>
<name>A0A0T6BDR7_9SCAR</name>
<reference evidence="4 5" key="1">
    <citation type="submission" date="2015-09" db="EMBL/GenBank/DDBJ databases">
        <title>Draft genome of the scarab beetle Oryctes borbonicus.</title>
        <authorList>
            <person name="Meyer J.M."/>
            <person name="Markov G.V."/>
            <person name="Baskaran P."/>
            <person name="Herrmann M."/>
            <person name="Sommer R.J."/>
            <person name="Roedelsperger C."/>
        </authorList>
    </citation>
    <scope>NUCLEOTIDE SEQUENCE [LARGE SCALE GENOMIC DNA]</scope>
    <source>
        <strain evidence="4">OB123</strain>
        <tissue evidence="4">Whole animal</tissue>
    </source>
</reference>
<dbReference type="InterPro" id="IPR020568">
    <property type="entry name" value="Ribosomal_Su5_D2-typ_SF"/>
</dbReference>
<evidence type="ECO:0000256" key="2">
    <source>
        <dbReference type="ARBA" id="ARBA00022840"/>
    </source>
</evidence>
<dbReference type="PANTHER" id="PTHR10457">
    <property type="entry name" value="MEVALONATE KINASE/GALACTOKINASE"/>
    <property type="match status" value="1"/>
</dbReference>
<dbReference type="Gene3D" id="3.30.230.10">
    <property type="match status" value="1"/>
</dbReference>
<feature type="domain" description="Galactokinase N-terminal" evidence="3">
    <location>
        <begin position="26"/>
        <end position="73"/>
    </location>
</feature>
<protein>
    <recommendedName>
        <fullName evidence="3">Galactokinase N-terminal domain-containing protein</fullName>
    </recommendedName>
</protein>
<evidence type="ECO:0000256" key="1">
    <source>
        <dbReference type="ARBA" id="ARBA00022741"/>
    </source>
</evidence>
<dbReference type="OrthoDB" id="187738at2759"/>
<dbReference type="GO" id="GO:0005524">
    <property type="term" value="F:ATP binding"/>
    <property type="evidence" value="ECO:0007669"/>
    <property type="project" value="UniProtKB-KW"/>
</dbReference>
<proteinExistence type="predicted"/>
<dbReference type="AlphaFoldDB" id="A0A0T6BDR7"/>
<evidence type="ECO:0000313" key="5">
    <source>
        <dbReference type="Proteomes" id="UP000051574"/>
    </source>
</evidence>
<evidence type="ECO:0000259" key="3">
    <source>
        <dbReference type="Pfam" id="PF10509"/>
    </source>
</evidence>
<dbReference type="GO" id="GO:0006012">
    <property type="term" value="P:galactose metabolic process"/>
    <property type="evidence" value="ECO:0007669"/>
    <property type="project" value="TreeGrafter"/>
</dbReference>
<dbReference type="GO" id="GO:0004335">
    <property type="term" value="F:galactokinase activity"/>
    <property type="evidence" value="ECO:0007669"/>
    <property type="project" value="TreeGrafter"/>
</dbReference>
<dbReference type="InterPro" id="IPR019539">
    <property type="entry name" value="GalKase_N"/>
</dbReference>
<dbReference type="PANTHER" id="PTHR10457:SF7">
    <property type="entry name" value="GALACTOKINASE-RELATED"/>
    <property type="match status" value="1"/>
</dbReference>
<accession>A0A0T6BDR7</accession>
<keyword evidence="2" id="KW-0067">ATP-binding</keyword>
<dbReference type="PROSITE" id="PS00106">
    <property type="entry name" value="GALACTOKINASE"/>
    <property type="match status" value="1"/>
</dbReference>
<sequence length="100" mass="11256">MSQIESSTCQMYPLPSNQRTLDLLSLFRERFGHEPEFLVRVPGRVNLIGEHVDYCGYGVCPMALEQDMLLAVSSCESSTSLKISNLDADTYGDYEDDLKN</sequence>
<keyword evidence="1" id="KW-0547">Nucleotide-binding</keyword>
<dbReference type="InterPro" id="IPR014721">
    <property type="entry name" value="Ribsml_uS5_D2-typ_fold_subgr"/>
</dbReference>
<keyword evidence="5" id="KW-1185">Reference proteome</keyword>
<dbReference type="Proteomes" id="UP000051574">
    <property type="component" value="Unassembled WGS sequence"/>
</dbReference>